<evidence type="ECO:0000256" key="3">
    <source>
        <dbReference type="ARBA" id="ARBA00022723"/>
    </source>
</evidence>
<dbReference type="Gene3D" id="1.20.1260.10">
    <property type="match status" value="1"/>
</dbReference>
<dbReference type="Pfam" id="PF02915">
    <property type="entry name" value="Rubrerythrin"/>
    <property type="match status" value="2"/>
</dbReference>
<dbReference type="OrthoDB" id="9799749at2"/>
<dbReference type="InterPro" id="IPR048574">
    <property type="entry name" value="RUBY_RBDX"/>
</dbReference>
<dbReference type="Pfam" id="PF21349">
    <property type="entry name" value="RUBY_RBDX"/>
    <property type="match status" value="1"/>
</dbReference>
<dbReference type="InterPro" id="IPR003251">
    <property type="entry name" value="Rr_diiron-bd_dom"/>
</dbReference>
<evidence type="ECO:0000256" key="2">
    <source>
        <dbReference type="ARBA" id="ARBA00022448"/>
    </source>
</evidence>
<proteinExistence type="predicted"/>
<evidence type="ECO:0000256" key="1">
    <source>
        <dbReference type="ARBA" id="ARBA00001965"/>
    </source>
</evidence>
<dbReference type="SUPFAM" id="SSF57802">
    <property type="entry name" value="Rubredoxin-like"/>
    <property type="match status" value="1"/>
</dbReference>
<dbReference type="EMBL" id="FOOE01000005">
    <property type="protein sequence ID" value="SFF64754.1"/>
    <property type="molecule type" value="Genomic_DNA"/>
</dbReference>
<dbReference type="SUPFAM" id="SSF47240">
    <property type="entry name" value="Ferritin-like"/>
    <property type="match status" value="1"/>
</dbReference>
<dbReference type="PANTHER" id="PTHR43865">
    <property type="entry name" value="RUBRERYTHRIN-RELATED"/>
    <property type="match status" value="1"/>
</dbReference>
<dbReference type="InterPro" id="IPR009078">
    <property type="entry name" value="Ferritin-like_SF"/>
</dbReference>
<dbReference type="RefSeq" id="WP_027637324.1">
    <property type="nucleotide sequence ID" value="NZ_BAAACD010000045.1"/>
</dbReference>
<organism evidence="6 7">
    <name type="scientific">Clostridium cadaveris</name>
    <dbReference type="NCBI Taxonomy" id="1529"/>
    <lineage>
        <taxon>Bacteria</taxon>
        <taxon>Bacillati</taxon>
        <taxon>Bacillota</taxon>
        <taxon>Clostridia</taxon>
        <taxon>Eubacteriales</taxon>
        <taxon>Clostridiaceae</taxon>
        <taxon>Clostridium</taxon>
    </lineage>
</organism>
<dbReference type="InterPro" id="IPR024934">
    <property type="entry name" value="Rubredoxin-like_dom"/>
</dbReference>
<comment type="cofactor">
    <cofactor evidence="1">
        <name>Fe(3+)</name>
        <dbReference type="ChEBI" id="CHEBI:29034"/>
    </cofactor>
</comment>
<dbReference type="InterPro" id="IPR012347">
    <property type="entry name" value="Ferritin-like"/>
</dbReference>
<dbReference type="PROSITE" id="PS50905">
    <property type="entry name" value="FERRITIN_LIKE"/>
    <property type="match status" value="1"/>
</dbReference>
<dbReference type="GeneID" id="90543952"/>
<keyword evidence="7" id="KW-1185">Reference proteome</keyword>
<evidence type="ECO:0000313" key="7">
    <source>
        <dbReference type="Proteomes" id="UP000182135"/>
    </source>
</evidence>
<keyword evidence="4" id="KW-0249">Electron transport</keyword>
<dbReference type="InterPro" id="IPR052364">
    <property type="entry name" value="Rubrerythrin"/>
</dbReference>
<keyword evidence="5" id="KW-0408">Iron</keyword>
<sequence>MDNKLKGTETYKNLLATFAGEARARDKYDLYGEKANAEGLVYVGDVFRETAHNEYAHAREVFDRFLGKIQNTEGNLMDSARGEAKEANSIYKEYERTARAEGFNDIADFYKELAEVEETHEERFMEIYNRLKSGTLYNRNVESLWQCTNCGYIYEGLQVPELCPLCHFPKGFFAPYCNNNEKK</sequence>
<dbReference type="PANTHER" id="PTHR43865:SF1">
    <property type="entry name" value="RUBRERYTHRIN-RELATED"/>
    <property type="match status" value="1"/>
</dbReference>
<protein>
    <submittedName>
        <fullName evidence="6">Rubrerythrin</fullName>
    </submittedName>
</protein>
<dbReference type="CDD" id="cd01041">
    <property type="entry name" value="Rubrerythrin"/>
    <property type="match status" value="1"/>
</dbReference>
<evidence type="ECO:0000256" key="5">
    <source>
        <dbReference type="ARBA" id="ARBA00023004"/>
    </source>
</evidence>
<keyword evidence="2" id="KW-0813">Transport</keyword>
<dbReference type="GO" id="GO:0016491">
    <property type="term" value="F:oxidoreductase activity"/>
    <property type="evidence" value="ECO:0007669"/>
    <property type="project" value="InterPro"/>
</dbReference>
<dbReference type="Proteomes" id="UP000182135">
    <property type="component" value="Unassembled WGS sequence"/>
</dbReference>
<name>A0A1I2KCP7_9CLOT</name>
<evidence type="ECO:0000256" key="4">
    <source>
        <dbReference type="ARBA" id="ARBA00022982"/>
    </source>
</evidence>
<accession>A0A1I2KCP7</accession>
<dbReference type="STRING" id="1529.SAMN04487885_10590"/>
<reference evidence="6 7" key="1">
    <citation type="submission" date="2016-10" db="EMBL/GenBank/DDBJ databases">
        <authorList>
            <person name="de Groot N.N."/>
        </authorList>
    </citation>
    <scope>NUCLEOTIDE SEQUENCE [LARGE SCALE GENOMIC DNA]</scope>
    <source>
        <strain evidence="6 7">NLAE-zl-G419</strain>
    </source>
</reference>
<gene>
    <name evidence="6" type="ORF">SAMN04487885_10590</name>
</gene>
<dbReference type="Gene3D" id="2.20.28.10">
    <property type="match status" value="1"/>
</dbReference>
<dbReference type="InterPro" id="IPR009040">
    <property type="entry name" value="Ferritin-like_diiron"/>
</dbReference>
<dbReference type="GO" id="GO:0005506">
    <property type="term" value="F:iron ion binding"/>
    <property type="evidence" value="ECO:0007669"/>
    <property type="project" value="InterPro"/>
</dbReference>
<dbReference type="AlphaFoldDB" id="A0A1I2KCP7"/>
<dbReference type="eggNOG" id="COG1592">
    <property type="taxonomic scope" value="Bacteria"/>
</dbReference>
<keyword evidence="3" id="KW-0479">Metal-binding</keyword>
<dbReference type="PROSITE" id="PS50903">
    <property type="entry name" value="RUBREDOXIN_LIKE"/>
    <property type="match status" value="1"/>
</dbReference>
<evidence type="ECO:0000313" key="6">
    <source>
        <dbReference type="EMBL" id="SFF64754.1"/>
    </source>
</evidence>